<sequence length="478" mass="51222">MRKKLSRILSIAVASSIGIGTVLASTGIAAAQDTAYDYGMDPSKNYNPTDDLKDRPAGISNIPLIGENLTSWGSSDATAFSDLITSERPQYTDPRYPDGKDSLPKATIDMDPEVLGRLKLYANVDGERIRQINAYSPSMGRTIPLVWIVPEDTSHPRPTLYALSGGDGGQSNQNWITRTDMVDLMSQSNINVIMPLLGSFSLYADWVGESDDLGGAQQWETFLMHELPEPLEAAIGADGQRSVVGMSMSGGPVLNMATHDPNFYSSVGSFSGCAETNSWLGRRSLAATVYNGNVVSMQIFGEVDSDYSRYNDPLLNAAKLEEQENVYIFSASGTYSDLDFTGEYAPMDSSALKDRLTAGFVIEAMANACTHNLKAATDQMGIDSINYDFRTTGSHSWDHWNEALHRFYPLMMQGFGLDGGPIPIYNPNGISSSETSSELSSDVSLGTVIGSVAGSSAGSSIGNSVREAIPSSSGSSAS</sequence>
<organism evidence="3 4">
    <name type="scientific">Corynebacterium glutamicum</name>
    <name type="common">Brevibacterium saccharolyticum</name>
    <dbReference type="NCBI Taxonomy" id="1718"/>
    <lineage>
        <taxon>Bacteria</taxon>
        <taxon>Bacillati</taxon>
        <taxon>Actinomycetota</taxon>
        <taxon>Actinomycetes</taxon>
        <taxon>Mycobacteriales</taxon>
        <taxon>Corynebacteriaceae</taxon>
        <taxon>Corynebacterium</taxon>
    </lineage>
</organism>
<feature type="signal peptide" evidence="2">
    <location>
        <begin position="1"/>
        <end position="24"/>
    </location>
</feature>
<dbReference type="EMBL" id="LOQT01000010">
    <property type="protein sequence ID" value="OKX84595.1"/>
    <property type="molecule type" value="Genomic_DNA"/>
</dbReference>
<dbReference type="Gene3D" id="3.40.50.1820">
    <property type="entry name" value="alpha/beta hydrolase"/>
    <property type="match status" value="1"/>
</dbReference>
<accession>A0AB36IH70</accession>
<dbReference type="Pfam" id="PF00756">
    <property type="entry name" value="Esterase"/>
    <property type="match status" value="1"/>
</dbReference>
<evidence type="ECO:0000256" key="1">
    <source>
        <dbReference type="SAM" id="MobiDB-lite"/>
    </source>
</evidence>
<reference evidence="3 4" key="1">
    <citation type="submission" date="2015-12" db="EMBL/GenBank/DDBJ databases">
        <title>Genome sequence of Corynebacterium AS 1.542.</title>
        <authorList>
            <person name="Yang J."/>
            <person name="Yang S."/>
        </authorList>
    </citation>
    <scope>NUCLEOTIDE SEQUENCE [LARGE SCALE GENOMIC DNA]</scope>
    <source>
        <strain evidence="3 4">AS 1.542</strain>
    </source>
</reference>
<dbReference type="GO" id="GO:0016747">
    <property type="term" value="F:acyltransferase activity, transferring groups other than amino-acyl groups"/>
    <property type="evidence" value="ECO:0007669"/>
    <property type="project" value="TreeGrafter"/>
</dbReference>
<feature type="region of interest" description="Disordered" evidence="1">
    <location>
        <begin position="88"/>
        <end position="107"/>
    </location>
</feature>
<evidence type="ECO:0000313" key="3">
    <source>
        <dbReference type="EMBL" id="OKX84595.1"/>
    </source>
</evidence>
<dbReference type="RefSeq" id="WP_003856586.1">
    <property type="nucleotide sequence ID" value="NZ_JAAOYN010000001.1"/>
</dbReference>
<protein>
    <submittedName>
        <fullName evidence="3">Surface layer protein</fullName>
    </submittedName>
</protein>
<proteinExistence type="predicted"/>
<dbReference type="PANTHER" id="PTHR48098:SF1">
    <property type="entry name" value="DIACYLGLYCEROL ACYLTRANSFERASE_MYCOLYLTRANSFERASE AG85A"/>
    <property type="match status" value="1"/>
</dbReference>
<evidence type="ECO:0000256" key="2">
    <source>
        <dbReference type="SAM" id="SignalP"/>
    </source>
</evidence>
<dbReference type="AlphaFoldDB" id="A0AB36IH70"/>
<keyword evidence="2" id="KW-0732">Signal</keyword>
<dbReference type="InterPro" id="IPR000801">
    <property type="entry name" value="Esterase-like"/>
</dbReference>
<comment type="caution">
    <text evidence="3">The sequence shown here is derived from an EMBL/GenBank/DDBJ whole genome shotgun (WGS) entry which is preliminary data.</text>
</comment>
<feature type="region of interest" description="Disordered" evidence="1">
    <location>
        <begin position="455"/>
        <end position="478"/>
    </location>
</feature>
<dbReference type="InterPro" id="IPR029058">
    <property type="entry name" value="AB_hydrolase_fold"/>
</dbReference>
<feature type="chain" id="PRO_5044173237" evidence="2">
    <location>
        <begin position="25"/>
        <end position="478"/>
    </location>
</feature>
<dbReference type="Proteomes" id="UP000186091">
    <property type="component" value="Unassembled WGS sequence"/>
</dbReference>
<evidence type="ECO:0000313" key="4">
    <source>
        <dbReference type="Proteomes" id="UP000186091"/>
    </source>
</evidence>
<dbReference type="PANTHER" id="PTHR48098">
    <property type="entry name" value="ENTEROCHELIN ESTERASE-RELATED"/>
    <property type="match status" value="1"/>
</dbReference>
<dbReference type="InterPro" id="IPR050583">
    <property type="entry name" value="Mycobacterial_A85_antigen"/>
</dbReference>
<dbReference type="SUPFAM" id="SSF53474">
    <property type="entry name" value="alpha/beta-Hydrolases"/>
    <property type="match status" value="1"/>
</dbReference>
<gene>
    <name evidence="3" type="ORF">AUP69_01610</name>
</gene>
<name>A0AB36IH70_CORGT</name>